<evidence type="ECO:0000256" key="9">
    <source>
        <dbReference type="ARBA" id="ARBA00023125"/>
    </source>
</evidence>
<dbReference type="GO" id="GO:0006271">
    <property type="term" value="P:DNA strand elongation involved in DNA replication"/>
    <property type="evidence" value="ECO:0007669"/>
    <property type="project" value="TreeGrafter"/>
</dbReference>
<dbReference type="InterPro" id="IPR022637">
    <property type="entry name" value="DNA_polIII_beta_cen"/>
</dbReference>
<keyword evidence="8 10" id="KW-0239">DNA-directed DNA polymerase</keyword>
<dbReference type="PIRSF" id="PIRSF000804">
    <property type="entry name" value="DNA_pol_III_b"/>
    <property type="match status" value="1"/>
</dbReference>
<dbReference type="Pfam" id="PF00712">
    <property type="entry name" value="DNA_pol3_beta"/>
    <property type="match status" value="1"/>
</dbReference>
<keyword evidence="9" id="KW-0238">DNA-binding</keyword>
<evidence type="ECO:0000256" key="7">
    <source>
        <dbReference type="ARBA" id="ARBA00022705"/>
    </source>
</evidence>
<feature type="domain" description="DNA polymerase III beta sliding clamp C-terminal" evidence="13">
    <location>
        <begin position="257"/>
        <end position="371"/>
    </location>
</feature>
<evidence type="ECO:0000313" key="14">
    <source>
        <dbReference type="EMBL" id="VEN72732.1"/>
    </source>
</evidence>
<reference evidence="14" key="1">
    <citation type="submission" date="2019-01" db="EMBL/GenBank/DDBJ databases">
        <authorList>
            <consortium name="Genoscope - CEA"/>
            <person name="William W."/>
        </authorList>
    </citation>
    <scope>NUCLEOTIDE SEQUENCE</scope>
    <source>
        <strain evidence="14">CR-1</strain>
    </source>
</reference>
<feature type="domain" description="DNA polymerase III beta sliding clamp central" evidence="12">
    <location>
        <begin position="129"/>
        <end position="249"/>
    </location>
</feature>
<dbReference type="Gene3D" id="3.10.150.10">
    <property type="entry name" value="DNA Polymerase III, subunit A, domain 2"/>
    <property type="match status" value="1"/>
</dbReference>
<dbReference type="Gene3D" id="3.70.10.10">
    <property type="match status" value="1"/>
</dbReference>
<keyword evidence="4 10" id="KW-0963">Cytoplasm</keyword>
<dbReference type="AlphaFoldDB" id="A0A484HC27"/>
<dbReference type="Pfam" id="PF02768">
    <property type="entry name" value="DNA_pol3_beta_3"/>
    <property type="match status" value="1"/>
</dbReference>
<dbReference type="InterPro" id="IPR022635">
    <property type="entry name" value="DNA_polIII_beta_C"/>
</dbReference>
<evidence type="ECO:0000259" key="12">
    <source>
        <dbReference type="Pfam" id="PF02767"/>
    </source>
</evidence>
<dbReference type="InterPro" id="IPR022634">
    <property type="entry name" value="DNA_polIII_beta_N"/>
</dbReference>
<name>A0A484HC27_9BACT</name>
<dbReference type="InterPro" id="IPR001001">
    <property type="entry name" value="DNA_polIII_beta"/>
</dbReference>
<comment type="subcellular location">
    <subcellularLocation>
        <location evidence="1 10">Cytoplasm</location>
    </subcellularLocation>
</comment>
<dbReference type="SMART" id="SM00480">
    <property type="entry name" value="POL3Bc"/>
    <property type="match status" value="1"/>
</dbReference>
<evidence type="ECO:0000259" key="13">
    <source>
        <dbReference type="Pfam" id="PF02768"/>
    </source>
</evidence>
<sequence>MKFKIKKDILSSAIFKIQGITSRKSSLSITENALIHAAGSNVIIQATDTETGFEGVYPAEVEIEGSMVLDSKKLFEIVKDFPVDDIGFNELDNRWIRIGNDQVHYSLAGQDPEEFPLAPEIEKIEFFEIKSSFLRDMIEKSVVIGPRDDNRPHMDGILFSHLNQDGAAALRMVSTDGTRMSKADYRFGEDETPPYDFAPVIIPKRGLSDALKFLKDQGPAHAGVKDNHAVFKNENEKIVIRLLQGDFPDFDSVIQVKENLKKVKIRKEPFLMMLKRMSIFSNSKYRSVFFQFKDGLFSIENTNPEIGESREDTPIEFEGDPVQIAFNPRYFIDTINVMRSRDVYLNIADDKNPCVIEGDEDIDYLSVIMPMKV</sequence>
<protein>
    <recommendedName>
        <fullName evidence="3 10">Beta sliding clamp</fullName>
    </recommendedName>
</protein>
<dbReference type="CDD" id="cd00140">
    <property type="entry name" value="beta_clamp"/>
    <property type="match status" value="1"/>
</dbReference>
<dbReference type="GO" id="GO:0008408">
    <property type="term" value="F:3'-5' exonuclease activity"/>
    <property type="evidence" value="ECO:0007669"/>
    <property type="project" value="InterPro"/>
</dbReference>
<proteinExistence type="inferred from homology"/>
<organism evidence="14">
    <name type="scientific">uncultured Desulfobacteraceae bacterium</name>
    <dbReference type="NCBI Taxonomy" id="218296"/>
    <lineage>
        <taxon>Bacteria</taxon>
        <taxon>Pseudomonadati</taxon>
        <taxon>Thermodesulfobacteriota</taxon>
        <taxon>Desulfobacteria</taxon>
        <taxon>Desulfobacterales</taxon>
        <taxon>Desulfobacteraceae</taxon>
        <taxon>environmental samples</taxon>
    </lineage>
</organism>
<keyword evidence="6 10" id="KW-0548">Nucleotidyltransferase</keyword>
<dbReference type="PANTHER" id="PTHR30478">
    <property type="entry name" value="DNA POLYMERASE III SUBUNIT BETA"/>
    <property type="match status" value="1"/>
</dbReference>
<evidence type="ECO:0000256" key="1">
    <source>
        <dbReference type="ARBA" id="ARBA00004496"/>
    </source>
</evidence>
<keyword evidence="5 10" id="KW-0808">Transferase</keyword>
<dbReference type="InterPro" id="IPR046938">
    <property type="entry name" value="DNA_clamp_sf"/>
</dbReference>
<evidence type="ECO:0000256" key="3">
    <source>
        <dbReference type="ARBA" id="ARBA00021035"/>
    </source>
</evidence>
<dbReference type="GO" id="GO:0009360">
    <property type="term" value="C:DNA polymerase III complex"/>
    <property type="evidence" value="ECO:0007669"/>
    <property type="project" value="InterPro"/>
</dbReference>
<evidence type="ECO:0000256" key="10">
    <source>
        <dbReference type="PIRNR" id="PIRNR000804"/>
    </source>
</evidence>
<dbReference type="Pfam" id="PF02767">
    <property type="entry name" value="DNA_pol3_beta_2"/>
    <property type="match status" value="1"/>
</dbReference>
<feature type="domain" description="DNA polymerase III beta sliding clamp N-terminal" evidence="11">
    <location>
        <begin position="1"/>
        <end position="118"/>
    </location>
</feature>
<comment type="subunit">
    <text evidence="10">Forms a ring-shaped head-to-tail homodimer around DNA.</text>
</comment>
<comment type="similarity">
    <text evidence="2 10">Belongs to the beta sliding clamp family.</text>
</comment>
<evidence type="ECO:0000256" key="2">
    <source>
        <dbReference type="ARBA" id="ARBA00010752"/>
    </source>
</evidence>
<dbReference type="GO" id="GO:0003677">
    <property type="term" value="F:DNA binding"/>
    <property type="evidence" value="ECO:0007669"/>
    <property type="project" value="UniProtKB-UniRule"/>
</dbReference>
<evidence type="ECO:0000259" key="11">
    <source>
        <dbReference type="Pfam" id="PF00712"/>
    </source>
</evidence>
<dbReference type="PANTHER" id="PTHR30478:SF0">
    <property type="entry name" value="BETA SLIDING CLAMP"/>
    <property type="match status" value="1"/>
</dbReference>
<evidence type="ECO:0000256" key="4">
    <source>
        <dbReference type="ARBA" id="ARBA00022490"/>
    </source>
</evidence>
<comment type="function">
    <text evidence="10">Confers DNA tethering and processivity to DNA polymerases and other proteins. Acts as a clamp, forming a ring around DNA (a reaction catalyzed by the clamp-loading complex) which diffuses in an ATP-independent manner freely and bidirectionally along dsDNA. Initially characterized for its ability to contact the catalytic subunit of DNA polymerase III (Pol III), a complex, multichain enzyme responsible for most of the replicative synthesis in bacteria; Pol III exhibits 3'-5' exonuclease proofreading activity. The beta chain is required for initiation of replication as well as for processivity of DNA replication.</text>
</comment>
<gene>
    <name evidence="14" type="ORF">EPICR_10231</name>
</gene>
<evidence type="ECO:0000256" key="5">
    <source>
        <dbReference type="ARBA" id="ARBA00022679"/>
    </source>
</evidence>
<dbReference type="NCBIfam" id="TIGR00663">
    <property type="entry name" value="dnan"/>
    <property type="match status" value="1"/>
</dbReference>
<accession>A0A484HC27</accession>
<dbReference type="GO" id="GO:0005737">
    <property type="term" value="C:cytoplasm"/>
    <property type="evidence" value="ECO:0007669"/>
    <property type="project" value="UniProtKB-SubCell"/>
</dbReference>
<dbReference type="GO" id="GO:0003887">
    <property type="term" value="F:DNA-directed DNA polymerase activity"/>
    <property type="evidence" value="ECO:0007669"/>
    <property type="project" value="UniProtKB-UniRule"/>
</dbReference>
<evidence type="ECO:0000256" key="8">
    <source>
        <dbReference type="ARBA" id="ARBA00022932"/>
    </source>
</evidence>
<evidence type="ECO:0000256" key="6">
    <source>
        <dbReference type="ARBA" id="ARBA00022695"/>
    </source>
</evidence>
<dbReference type="EMBL" id="CAACVI010000001">
    <property type="protein sequence ID" value="VEN72732.1"/>
    <property type="molecule type" value="Genomic_DNA"/>
</dbReference>
<keyword evidence="7 10" id="KW-0235">DNA replication</keyword>
<dbReference type="SUPFAM" id="SSF55979">
    <property type="entry name" value="DNA clamp"/>
    <property type="match status" value="3"/>
</dbReference>